<evidence type="ECO:0000313" key="9">
    <source>
        <dbReference type="Proteomes" id="UP000247781"/>
    </source>
</evidence>
<dbReference type="PANTHER" id="PTHR33452:SF4">
    <property type="entry name" value="BLL4328 PROTEIN"/>
    <property type="match status" value="1"/>
</dbReference>
<dbReference type="InterPro" id="IPR051907">
    <property type="entry name" value="DoxX-like_oxidoreductase"/>
</dbReference>
<keyword evidence="9" id="KW-1185">Reference proteome</keyword>
<name>A0A318HJD1_9MYCO</name>
<evidence type="ECO:0000313" key="8">
    <source>
        <dbReference type="EMBL" id="PXX10211.1"/>
    </source>
</evidence>
<evidence type="ECO:0000256" key="1">
    <source>
        <dbReference type="ARBA" id="ARBA00004651"/>
    </source>
</evidence>
<feature type="transmembrane region" description="Helical" evidence="7">
    <location>
        <begin position="74"/>
        <end position="92"/>
    </location>
</feature>
<dbReference type="PANTHER" id="PTHR33452">
    <property type="entry name" value="OXIDOREDUCTASE CATD-RELATED"/>
    <property type="match status" value="1"/>
</dbReference>
<dbReference type="InterPro" id="IPR032808">
    <property type="entry name" value="DoxX"/>
</dbReference>
<reference evidence="9" key="1">
    <citation type="submission" date="2018-05" db="EMBL/GenBank/DDBJ databases">
        <authorList>
            <person name="Deangelis K."/>
            <person name="Huntemann M."/>
            <person name="Clum A."/>
            <person name="Pillay M."/>
            <person name="Palaniappan K."/>
            <person name="Varghese N."/>
            <person name="Mikhailova N."/>
            <person name="Stamatis D."/>
            <person name="Reddy T."/>
            <person name="Daum C."/>
            <person name="Shapiro N."/>
            <person name="Ivanova N."/>
            <person name="Kyrpides N."/>
            <person name="Woyke T."/>
        </authorList>
    </citation>
    <scope>NUCLEOTIDE SEQUENCE [LARGE SCALE GENOMIC DNA]</scope>
    <source>
        <strain evidence="9">GAS496</strain>
    </source>
</reference>
<protein>
    <submittedName>
        <fullName evidence="8">Putative oxidoreductase</fullName>
    </submittedName>
</protein>
<sequence length="141" mass="15451">MTTQVDSRLNSYSPAVLSLFRVVFGFLFAAFGTSKLFDWPIAFGIPTGSWPIWYAGVIELVTGLLIMVGLFTRFAAFIASGHMAVAYFWQHQPHALWPIAPPEMGGNGGLESILFCFGFFLLVFTGGGAYALDAMRGQRTK</sequence>
<proteinExistence type="inferred from homology"/>
<dbReference type="GO" id="GO:0005886">
    <property type="term" value="C:plasma membrane"/>
    <property type="evidence" value="ECO:0007669"/>
    <property type="project" value="UniProtKB-SubCell"/>
</dbReference>
<feature type="transmembrane region" description="Helical" evidence="7">
    <location>
        <begin position="51"/>
        <end position="67"/>
    </location>
</feature>
<comment type="caution">
    <text evidence="8">The sequence shown here is derived from an EMBL/GenBank/DDBJ whole genome shotgun (WGS) entry which is preliminary data.</text>
</comment>
<evidence type="ECO:0000256" key="2">
    <source>
        <dbReference type="ARBA" id="ARBA00006679"/>
    </source>
</evidence>
<feature type="transmembrane region" description="Helical" evidence="7">
    <location>
        <begin position="112"/>
        <end position="132"/>
    </location>
</feature>
<gene>
    <name evidence="8" type="ORF">C8E89_1045</name>
</gene>
<dbReference type="RefSeq" id="WP_110315485.1">
    <property type="nucleotide sequence ID" value="NZ_QJJU01000004.1"/>
</dbReference>
<keyword evidence="4 7" id="KW-0812">Transmembrane</keyword>
<keyword evidence="6 7" id="KW-0472">Membrane</keyword>
<dbReference type="EMBL" id="QJJU01000004">
    <property type="protein sequence ID" value="PXX10211.1"/>
    <property type="molecule type" value="Genomic_DNA"/>
</dbReference>
<reference evidence="8 9" key="2">
    <citation type="submission" date="2018-06" db="EMBL/GenBank/DDBJ databases">
        <title>Sequencing of bacterial isolates from soil warming experiment in Harvard Forest, Massachusetts, USA.</title>
        <authorList>
            <person name="Deangelis K.PhD."/>
        </authorList>
    </citation>
    <scope>NUCLEOTIDE SEQUENCE [LARGE SCALE GENOMIC DNA]</scope>
    <source>
        <strain evidence="8 9">GAS496</strain>
    </source>
</reference>
<feature type="transmembrane region" description="Helical" evidence="7">
    <location>
        <begin position="12"/>
        <end position="31"/>
    </location>
</feature>
<dbReference type="AlphaFoldDB" id="A0A318HJD1"/>
<dbReference type="Proteomes" id="UP000247781">
    <property type="component" value="Unassembled WGS sequence"/>
</dbReference>
<accession>A0A318HJD1</accession>
<dbReference type="OrthoDB" id="9808524at2"/>
<evidence type="ECO:0000256" key="5">
    <source>
        <dbReference type="ARBA" id="ARBA00022989"/>
    </source>
</evidence>
<organism evidence="8 9">
    <name type="scientific">Mycolicibacterium moriokaense</name>
    <dbReference type="NCBI Taxonomy" id="39691"/>
    <lineage>
        <taxon>Bacteria</taxon>
        <taxon>Bacillati</taxon>
        <taxon>Actinomycetota</taxon>
        <taxon>Actinomycetes</taxon>
        <taxon>Mycobacteriales</taxon>
        <taxon>Mycobacteriaceae</taxon>
        <taxon>Mycolicibacterium</taxon>
    </lineage>
</organism>
<comment type="similarity">
    <text evidence="2">Belongs to the DoxX family.</text>
</comment>
<keyword evidence="5 7" id="KW-1133">Transmembrane helix</keyword>
<evidence type="ECO:0000256" key="4">
    <source>
        <dbReference type="ARBA" id="ARBA00022692"/>
    </source>
</evidence>
<keyword evidence="3" id="KW-1003">Cell membrane</keyword>
<evidence type="ECO:0000256" key="3">
    <source>
        <dbReference type="ARBA" id="ARBA00022475"/>
    </source>
</evidence>
<dbReference type="Pfam" id="PF07681">
    <property type="entry name" value="DoxX"/>
    <property type="match status" value="1"/>
</dbReference>
<evidence type="ECO:0000256" key="6">
    <source>
        <dbReference type="ARBA" id="ARBA00023136"/>
    </source>
</evidence>
<comment type="subcellular location">
    <subcellularLocation>
        <location evidence="1">Cell membrane</location>
        <topology evidence="1">Multi-pass membrane protein</topology>
    </subcellularLocation>
</comment>
<evidence type="ECO:0000256" key="7">
    <source>
        <dbReference type="SAM" id="Phobius"/>
    </source>
</evidence>